<keyword evidence="7" id="KW-1185">Reference proteome</keyword>
<dbReference type="PROSITE" id="PS50012">
    <property type="entry name" value="RCC1_3"/>
    <property type="match status" value="2"/>
</dbReference>
<dbReference type="InterPro" id="IPR051210">
    <property type="entry name" value="Ub_ligase/GEF_domain"/>
</dbReference>
<feature type="region of interest" description="Disordered" evidence="4">
    <location>
        <begin position="360"/>
        <end position="387"/>
    </location>
</feature>
<dbReference type="PANTHER" id="PTHR22870">
    <property type="entry name" value="REGULATOR OF CHROMOSOME CONDENSATION"/>
    <property type="match status" value="1"/>
</dbReference>
<dbReference type="InterPro" id="IPR027988">
    <property type="entry name" value="BRX_N"/>
</dbReference>
<keyword evidence="3" id="KW-0175">Coiled coil</keyword>
<protein>
    <submittedName>
        <fullName evidence="6">Protein Brevis radix-like</fullName>
    </submittedName>
</protein>
<dbReference type="Gramene" id="PSR95418">
    <property type="protein sequence ID" value="PSR95418"/>
    <property type="gene ID" value="CEY00_Acc26175"/>
</dbReference>
<evidence type="ECO:0000256" key="1">
    <source>
        <dbReference type="ARBA" id="ARBA00022737"/>
    </source>
</evidence>
<dbReference type="InterPro" id="IPR000408">
    <property type="entry name" value="Reg_chr_condens"/>
</dbReference>
<dbReference type="Pfam" id="PF13713">
    <property type="entry name" value="BRX_N"/>
    <property type="match status" value="1"/>
</dbReference>
<evidence type="ECO:0000259" key="5">
    <source>
        <dbReference type="PROSITE" id="PS51514"/>
    </source>
</evidence>
<gene>
    <name evidence="6" type="ORF">CEY00_Acc26175</name>
</gene>
<dbReference type="Pfam" id="PF16457">
    <property type="entry name" value="PH_12"/>
    <property type="match status" value="1"/>
</dbReference>
<evidence type="ECO:0000256" key="2">
    <source>
        <dbReference type="PROSITE-ProRule" id="PRU00235"/>
    </source>
</evidence>
<evidence type="ECO:0000256" key="3">
    <source>
        <dbReference type="SAM" id="Coils"/>
    </source>
</evidence>
<feature type="region of interest" description="Disordered" evidence="4">
    <location>
        <begin position="585"/>
        <end position="644"/>
    </location>
</feature>
<dbReference type="SUPFAM" id="SSF50729">
    <property type="entry name" value="PH domain-like"/>
    <property type="match status" value="1"/>
</dbReference>
<dbReference type="SUPFAM" id="SSF50985">
    <property type="entry name" value="RCC1/BLIP-II"/>
    <property type="match status" value="1"/>
</dbReference>
<evidence type="ECO:0000313" key="6">
    <source>
        <dbReference type="EMBL" id="PSR95418.1"/>
    </source>
</evidence>
<dbReference type="AlphaFoldDB" id="A0A2R6PQS9"/>
<sequence>MTSDGNRTSGTVERDIEQAITALKKGAYLLKYGRRGKPKFCPFRLANDESVLIWFSGKEEKHLKLSLVSRIISGQRTPIFQRYPQPEKEYQSFSLIYNYRSLDLICKDKDEADKWFSGLKALISRDHQRKRRTESRSDGIPSEANSPRTYTQRSSPLNSPFGSGDSLQKDGGDQLRILSSYESPPKNGLDKAFSDEILYAVPPKSFFPSESASGSVHSLSSGGSDGIHGHLKGMGMDAYRLSLSSAVSSSSHGSGHDDGDALGDVFIWGEGIGDGVLGGGPHRIESCFGVKMDSLLPKSLKATVVLDVQNMACGGRHAALVTKQGEIFSWGEESGGRLGHGVDSDDDKFDSRSRPHLARFSSMESLKQGESQSSKRNKKLEFNSSRVSPIRNGSSQWGALNISKSFNPVFGSSKKFCSASVPGSRLVSRATSPISRRASPPRSATPIPTLDGFASPKFVVEDTMRPNNSLVQEVITLRAQVENLTRKSQIQELELERTSKQLKEALAIAEEETAKCKAAKEVIKSLTAQLKHMAERLPMGAVQNVKPPSIISFGSNPISHEVSNAYVDRLNGHITFQASDANGSNGQLISNGSSIASNHSSGNTKQSQSETTTRNGNNMRESDSRNDNEQVEDDPGVYITLTSLPGGSKDLKRVRFSRKRFSEKQAEQWWAENRARVYERYNVRMVDKSSVAVGSEDFMH</sequence>
<dbReference type="Gene3D" id="2.130.10.30">
    <property type="entry name" value="Regulator of chromosome condensation 1/beta-lactamase-inhibitor protein II"/>
    <property type="match status" value="1"/>
</dbReference>
<dbReference type="CDD" id="cd13365">
    <property type="entry name" value="PH_PLC_plant-like"/>
    <property type="match status" value="1"/>
</dbReference>
<keyword evidence="1" id="KW-0677">Repeat</keyword>
<feature type="coiled-coil region" evidence="3">
    <location>
        <begin position="467"/>
        <end position="536"/>
    </location>
</feature>
<feature type="compositionally biased region" description="Polar residues" evidence="4">
    <location>
        <begin position="604"/>
        <end position="619"/>
    </location>
</feature>
<dbReference type="PROSITE" id="PS00626">
    <property type="entry name" value="RCC1_2"/>
    <property type="match status" value="1"/>
</dbReference>
<reference evidence="6 7" key="1">
    <citation type="submission" date="2017-07" db="EMBL/GenBank/DDBJ databases">
        <title>An improved, manually edited Actinidia chinensis var. chinensis (kiwifruit) genome highlights the challenges associated with draft genomes and gene prediction in plants.</title>
        <authorList>
            <person name="Pilkington S."/>
            <person name="Crowhurst R."/>
            <person name="Hilario E."/>
            <person name="Nardozza S."/>
            <person name="Fraser L."/>
            <person name="Peng Y."/>
            <person name="Gunaseelan K."/>
            <person name="Simpson R."/>
            <person name="Tahir J."/>
            <person name="Deroles S."/>
            <person name="Templeton K."/>
            <person name="Luo Z."/>
            <person name="Davy M."/>
            <person name="Cheng C."/>
            <person name="Mcneilage M."/>
            <person name="Scaglione D."/>
            <person name="Liu Y."/>
            <person name="Zhang Q."/>
            <person name="Datson P."/>
            <person name="De Silva N."/>
            <person name="Gardiner S."/>
            <person name="Bassett H."/>
            <person name="Chagne D."/>
            <person name="Mccallum J."/>
            <person name="Dzierzon H."/>
            <person name="Deng C."/>
            <person name="Wang Y.-Y."/>
            <person name="Barron N."/>
            <person name="Manako K."/>
            <person name="Bowen J."/>
            <person name="Foster T."/>
            <person name="Erridge Z."/>
            <person name="Tiffin H."/>
            <person name="Waite C."/>
            <person name="Davies K."/>
            <person name="Grierson E."/>
            <person name="Laing W."/>
            <person name="Kirk R."/>
            <person name="Chen X."/>
            <person name="Wood M."/>
            <person name="Montefiori M."/>
            <person name="Brummell D."/>
            <person name="Schwinn K."/>
            <person name="Catanach A."/>
            <person name="Fullerton C."/>
            <person name="Li D."/>
            <person name="Meiyalaghan S."/>
            <person name="Nieuwenhuizen N."/>
            <person name="Read N."/>
            <person name="Prakash R."/>
            <person name="Hunter D."/>
            <person name="Zhang H."/>
            <person name="Mckenzie M."/>
            <person name="Knabel M."/>
            <person name="Harris A."/>
            <person name="Allan A."/>
            <person name="Chen A."/>
            <person name="Janssen B."/>
            <person name="Plunkett B."/>
            <person name="Dwamena C."/>
            <person name="Voogd C."/>
            <person name="Leif D."/>
            <person name="Lafferty D."/>
            <person name="Souleyre E."/>
            <person name="Varkonyi-Gasic E."/>
            <person name="Gambi F."/>
            <person name="Hanley J."/>
            <person name="Yao J.-L."/>
            <person name="Cheung J."/>
            <person name="David K."/>
            <person name="Warren B."/>
            <person name="Marsh K."/>
            <person name="Snowden K."/>
            <person name="Lin-Wang K."/>
            <person name="Brian L."/>
            <person name="Martinez-Sanchez M."/>
            <person name="Wang M."/>
            <person name="Ileperuma N."/>
            <person name="Macnee N."/>
            <person name="Campin R."/>
            <person name="Mcatee P."/>
            <person name="Drummond R."/>
            <person name="Espley R."/>
            <person name="Ireland H."/>
            <person name="Wu R."/>
            <person name="Atkinson R."/>
            <person name="Karunairetnam S."/>
            <person name="Bulley S."/>
            <person name="Chunkath S."/>
            <person name="Hanley Z."/>
            <person name="Storey R."/>
            <person name="Thrimawithana A."/>
            <person name="Thomson S."/>
            <person name="David C."/>
            <person name="Testolin R."/>
        </authorList>
    </citation>
    <scope>NUCLEOTIDE SEQUENCE [LARGE SCALE GENOMIC DNA]</scope>
    <source>
        <strain evidence="7">cv. Red5</strain>
        <tissue evidence="6">Young leaf</tissue>
    </source>
</reference>
<dbReference type="InParanoid" id="A0A2R6PQS9"/>
<feature type="region of interest" description="Disordered" evidence="4">
    <location>
        <begin position="431"/>
        <end position="450"/>
    </location>
</feature>
<dbReference type="Pfam" id="PF08381">
    <property type="entry name" value="BRX"/>
    <property type="match status" value="1"/>
</dbReference>
<dbReference type="PROSITE" id="PS51514">
    <property type="entry name" value="BRX"/>
    <property type="match status" value="1"/>
</dbReference>
<feature type="compositionally biased region" description="Polar residues" evidence="4">
    <location>
        <begin position="362"/>
        <end position="374"/>
    </location>
</feature>
<dbReference type="STRING" id="1590841.A0A2R6PQS9"/>
<feature type="domain" description="BRX" evidence="5">
    <location>
        <begin position="627"/>
        <end position="682"/>
    </location>
</feature>
<organism evidence="6 7">
    <name type="scientific">Actinidia chinensis var. chinensis</name>
    <name type="common">Chinese soft-hair kiwi</name>
    <dbReference type="NCBI Taxonomy" id="1590841"/>
    <lineage>
        <taxon>Eukaryota</taxon>
        <taxon>Viridiplantae</taxon>
        <taxon>Streptophyta</taxon>
        <taxon>Embryophyta</taxon>
        <taxon>Tracheophyta</taxon>
        <taxon>Spermatophyta</taxon>
        <taxon>Magnoliopsida</taxon>
        <taxon>eudicotyledons</taxon>
        <taxon>Gunneridae</taxon>
        <taxon>Pentapetalae</taxon>
        <taxon>asterids</taxon>
        <taxon>Ericales</taxon>
        <taxon>Actinidiaceae</taxon>
        <taxon>Actinidia</taxon>
    </lineage>
</organism>
<proteinExistence type="predicted"/>
<evidence type="ECO:0000256" key="4">
    <source>
        <dbReference type="SAM" id="MobiDB-lite"/>
    </source>
</evidence>
<feature type="region of interest" description="Disordered" evidence="4">
    <location>
        <begin position="127"/>
        <end position="169"/>
    </location>
</feature>
<feature type="compositionally biased region" description="Polar residues" evidence="4">
    <location>
        <begin position="143"/>
        <end position="161"/>
    </location>
</feature>
<dbReference type="InterPro" id="IPR001849">
    <property type="entry name" value="PH_domain"/>
</dbReference>
<reference evidence="7" key="2">
    <citation type="journal article" date="2018" name="BMC Genomics">
        <title>A manually annotated Actinidia chinensis var. chinensis (kiwifruit) genome highlights the challenges associated with draft genomes and gene prediction in plants.</title>
        <authorList>
            <person name="Pilkington S.M."/>
            <person name="Crowhurst R."/>
            <person name="Hilario E."/>
            <person name="Nardozza S."/>
            <person name="Fraser L."/>
            <person name="Peng Y."/>
            <person name="Gunaseelan K."/>
            <person name="Simpson R."/>
            <person name="Tahir J."/>
            <person name="Deroles S.C."/>
            <person name="Templeton K."/>
            <person name="Luo Z."/>
            <person name="Davy M."/>
            <person name="Cheng C."/>
            <person name="McNeilage M."/>
            <person name="Scaglione D."/>
            <person name="Liu Y."/>
            <person name="Zhang Q."/>
            <person name="Datson P."/>
            <person name="De Silva N."/>
            <person name="Gardiner S.E."/>
            <person name="Bassett H."/>
            <person name="Chagne D."/>
            <person name="McCallum J."/>
            <person name="Dzierzon H."/>
            <person name="Deng C."/>
            <person name="Wang Y.Y."/>
            <person name="Barron L."/>
            <person name="Manako K."/>
            <person name="Bowen J."/>
            <person name="Foster T.M."/>
            <person name="Erridge Z.A."/>
            <person name="Tiffin H."/>
            <person name="Waite C.N."/>
            <person name="Davies K.M."/>
            <person name="Grierson E.P."/>
            <person name="Laing W.A."/>
            <person name="Kirk R."/>
            <person name="Chen X."/>
            <person name="Wood M."/>
            <person name="Montefiori M."/>
            <person name="Brummell D.A."/>
            <person name="Schwinn K.E."/>
            <person name="Catanach A."/>
            <person name="Fullerton C."/>
            <person name="Li D."/>
            <person name="Meiyalaghan S."/>
            <person name="Nieuwenhuizen N."/>
            <person name="Read N."/>
            <person name="Prakash R."/>
            <person name="Hunter D."/>
            <person name="Zhang H."/>
            <person name="McKenzie M."/>
            <person name="Knabel M."/>
            <person name="Harris A."/>
            <person name="Allan A.C."/>
            <person name="Gleave A."/>
            <person name="Chen A."/>
            <person name="Janssen B.J."/>
            <person name="Plunkett B."/>
            <person name="Ampomah-Dwamena C."/>
            <person name="Voogd C."/>
            <person name="Leif D."/>
            <person name="Lafferty D."/>
            <person name="Souleyre E.J.F."/>
            <person name="Varkonyi-Gasic E."/>
            <person name="Gambi F."/>
            <person name="Hanley J."/>
            <person name="Yao J.L."/>
            <person name="Cheung J."/>
            <person name="David K.M."/>
            <person name="Warren B."/>
            <person name="Marsh K."/>
            <person name="Snowden K.C."/>
            <person name="Lin-Wang K."/>
            <person name="Brian L."/>
            <person name="Martinez-Sanchez M."/>
            <person name="Wang M."/>
            <person name="Ileperuma N."/>
            <person name="Macnee N."/>
            <person name="Campin R."/>
            <person name="McAtee P."/>
            <person name="Drummond R.S.M."/>
            <person name="Espley R.V."/>
            <person name="Ireland H.S."/>
            <person name="Wu R."/>
            <person name="Atkinson R.G."/>
            <person name="Karunairetnam S."/>
            <person name="Bulley S."/>
            <person name="Chunkath S."/>
            <person name="Hanley Z."/>
            <person name="Storey R."/>
            <person name="Thrimawithana A.H."/>
            <person name="Thomson S."/>
            <person name="David C."/>
            <person name="Testolin R."/>
            <person name="Huang H."/>
            <person name="Hellens R.P."/>
            <person name="Schaffer R.J."/>
        </authorList>
    </citation>
    <scope>NUCLEOTIDE SEQUENCE [LARGE SCALE GENOMIC DNA]</scope>
    <source>
        <strain evidence="7">cv. Red5</strain>
    </source>
</reference>
<dbReference type="EMBL" id="NKQK01000023">
    <property type="protein sequence ID" value="PSR95418.1"/>
    <property type="molecule type" value="Genomic_DNA"/>
</dbReference>
<dbReference type="InterPro" id="IPR013591">
    <property type="entry name" value="Brevis_radix_dom"/>
</dbReference>
<name>A0A2R6PQS9_ACTCC</name>
<dbReference type="Proteomes" id="UP000241394">
    <property type="component" value="Chromosome LG23"/>
</dbReference>
<dbReference type="InterPro" id="IPR011993">
    <property type="entry name" value="PH-like_dom_sf"/>
</dbReference>
<feature type="repeat" description="RCC1" evidence="2">
    <location>
        <begin position="325"/>
        <end position="379"/>
    </location>
</feature>
<comment type="caution">
    <text evidence="6">The sequence shown here is derived from an EMBL/GenBank/DDBJ whole genome shotgun (WGS) entry which is preliminary data.</text>
</comment>
<dbReference type="Gene3D" id="2.30.29.30">
    <property type="entry name" value="Pleckstrin-homology domain (PH domain)/Phosphotyrosine-binding domain (PTB)"/>
    <property type="match status" value="1"/>
</dbReference>
<dbReference type="PANTHER" id="PTHR22870:SF437">
    <property type="entry name" value="REGULATOR OF CHROMOSOME CONDENSATION (RCC1) FAMILY WITH FYVE ZINC FINGER DOMAIN-CONTAINING PROTEIN"/>
    <property type="match status" value="1"/>
</dbReference>
<feature type="compositionally biased region" description="Low complexity" evidence="4">
    <location>
        <begin position="589"/>
        <end position="603"/>
    </location>
</feature>
<evidence type="ECO:0000313" key="7">
    <source>
        <dbReference type="Proteomes" id="UP000241394"/>
    </source>
</evidence>
<feature type="repeat" description="RCC1" evidence="2">
    <location>
        <begin position="263"/>
        <end position="324"/>
    </location>
</feature>
<feature type="compositionally biased region" description="Low complexity" evidence="4">
    <location>
        <begin position="431"/>
        <end position="449"/>
    </location>
</feature>
<dbReference type="OMA" id="HEVSNAY"/>
<dbReference type="OrthoDB" id="5981550at2759"/>
<dbReference type="InterPro" id="IPR009091">
    <property type="entry name" value="RCC1/BLIP-II"/>
</dbReference>
<dbReference type="Pfam" id="PF16627">
    <property type="entry name" value="BRX_assoc"/>
    <property type="match status" value="1"/>
</dbReference>
<accession>A0A2R6PQS9</accession>